<dbReference type="Gene3D" id="3.30.70.360">
    <property type="match status" value="1"/>
</dbReference>
<dbReference type="InterPro" id="IPR036264">
    <property type="entry name" value="Bact_exopeptidase_dim_dom"/>
</dbReference>
<gene>
    <name evidence="1" type="ORF">QQZ08_009706</name>
</gene>
<protein>
    <submittedName>
        <fullName evidence="1">Uncharacterized protein</fullName>
    </submittedName>
</protein>
<evidence type="ECO:0000313" key="1">
    <source>
        <dbReference type="EMBL" id="KAK7421985.1"/>
    </source>
</evidence>
<evidence type="ECO:0000313" key="2">
    <source>
        <dbReference type="Proteomes" id="UP001498421"/>
    </source>
</evidence>
<name>A0ABR1HM91_9HYPO</name>
<dbReference type="PANTHER" id="PTHR30575">
    <property type="entry name" value="PEPTIDASE M20"/>
    <property type="match status" value="1"/>
</dbReference>
<dbReference type="EMBL" id="JAZAVK010000114">
    <property type="protein sequence ID" value="KAK7421985.1"/>
    <property type="molecule type" value="Genomic_DNA"/>
</dbReference>
<keyword evidence="2" id="KW-1185">Reference proteome</keyword>
<proteinExistence type="predicted"/>
<dbReference type="InterPro" id="IPR052030">
    <property type="entry name" value="Peptidase_M20/M20A_hydrolases"/>
</dbReference>
<organism evidence="1 2">
    <name type="scientific">Neonectria magnoliae</name>
    <dbReference type="NCBI Taxonomy" id="2732573"/>
    <lineage>
        <taxon>Eukaryota</taxon>
        <taxon>Fungi</taxon>
        <taxon>Dikarya</taxon>
        <taxon>Ascomycota</taxon>
        <taxon>Pezizomycotina</taxon>
        <taxon>Sordariomycetes</taxon>
        <taxon>Hypocreomycetidae</taxon>
        <taxon>Hypocreales</taxon>
        <taxon>Nectriaceae</taxon>
        <taxon>Neonectria</taxon>
    </lineage>
</organism>
<dbReference type="Gene3D" id="3.40.630.10">
    <property type="entry name" value="Zn peptidases"/>
    <property type="match status" value="1"/>
</dbReference>
<dbReference type="SUPFAM" id="SSF55031">
    <property type="entry name" value="Bacterial exopeptidase dimerisation domain"/>
    <property type="match status" value="1"/>
</dbReference>
<reference evidence="1 2" key="1">
    <citation type="journal article" date="2025" name="Microbiol. Resour. Announc.">
        <title>Draft genome sequences for Neonectria magnoliae and Neonectria punicea, canker pathogens of Liriodendron tulipifera and Acer saccharum in West Virginia.</title>
        <authorList>
            <person name="Petronek H.M."/>
            <person name="Kasson M.T."/>
            <person name="Metheny A.M."/>
            <person name="Stauder C.M."/>
            <person name="Lovett B."/>
            <person name="Lynch S.C."/>
            <person name="Garnas J.R."/>
            <person name="Kasson L.R."/>
            <person name="Stajich J.E."/>
        </authorList>
    </citation>
    <scope>NUCLEOTIDE SEQUENCE [LARGE SCALE GENOMIC DNA]</scope>
    <source>
        <strain evidence="1 2">NRRL 64651</strain>
    </source>
</reference>
<dbReference type="PANTHER" id="PTHR30575:SF0">
    <property type="entry name" value="XAA-ARG DIPEPTIDASE"/>
    <property type="match status" value="1"/>
</dbReference>
<accession>A0ABR1HM91</accession>
<dbReference type="Proteomes" id="UP001498421">
    <property type="component" value="Unassembled WGS sequence"/>
</dbReference>
<comment type="caution">
    <text evidence="1">The sequence shown here is derived from an EMBL/GenBank/DDBJ whole genome shotgun (WGS) entry which is preliminary data.</text>
</comment>
<sequence length="104" mass="11592">MIPDSTSLEYYLRNSSAENIREISEKIEACFEAGAVGTGCTVQCDWQSDTNCMGLRPNMVISNLFTRHMKAFDRVYLDDARQQPMEASTDMGKSTVPSYLAPIA</sequence>